<feature type="compositionally biased region" description="Basic and acidic residues" evidence="1">
    <location>
        <begin position="170"/>
        <end position="181"/>
    </location>
</feature>
<evidence type="ECO:0000313" key="2">
    <source>
        <dbReference type="EMBL" id="KAF4503027.1"/>
    </source>
</evidence>
<evidence type="ECO:0000313" key="3">
    <source>
        <dbReference type="Proteomes" id="UP000737391"/>
    </source>
</evidence>
<proteinExistence type="predicted"/>
<accession>A0A9P5BKK0</accession>
<comment type="caution">
    <text evidence="2">The sequence shown here is derived from an EMBL/GenBank/DDBJ whole genome shotgun (WGS) entry which is preliminary data.</text>
</comment>
<feature type="region of interest" description="Disordered" evidence="1">
    <location>
        <begin position="95"/>
        <end position="181"/>
    </location>
</feature>
<sequence>MARNSFSNALPDGRPEKIFRELQAQEAERAVKLLEDVLAPDSKAFSELSAQKVADEARTNAARFDLVELVKVRAGPENSLKSKDEAAKKFEKEVVAEAKKKAEDPGATEAEKQAFKNAHKELDKMKEDRDTEQEKHENAKQNENKGEERRIERERQELESRERERRKREHVLDNVTDHCAP</sequence>
<gene>
    <name evidence="2" type="ORF">FAGAP_742</name>
</gene>
<evidence type="ECO:0000256" key="1">
    <source>
        <dbReference type="SAM" id="MobiDB-lite"/>
    </source>
</evidence>
<protein>
    <submittedName>
        <fullName evidence="2">Uncharacterized protein</fullName>
    </submittedName>
</protein>
<dbReference type="EMBL" id="LUFC02000041">
    <property type="protein sequence ID" value="KAF4503027.1"/>
    <property type="molecule type" value="Genomic_DNA"/>
</dbReference>
<name>A0A9P5BKK0_9HYPO</name>
<feature type="compositionally biased region" description="Basic and acidic residues" evidence="1">
    <location>
        <begin position="95"/>
        <end position="163"/>
    </location>
</feature>
<reference evidence="2" key="1">
    <citation type="submission" date="2020-01" db="EMBL/GenBank/DDBJ databases">
        <title>Identification and distribution of gene clusters putatively required for synthesis of sphingolipid metabolism inhibitors in phylogenetically diverse species of the filamentous fungus Fusarium.</title>
        <authorList>
            <person name="Kim H.-S."/>
            <person name="Busman M."/>
            <person name="Brown D.W."/>
            <person name="Divon H."/>
            <person name="Uhlig S."/>
            <person name="Proctor R.H."/>
        </authorList>
    </citation>
    <scope>NUCLEOTIDE SEQUENCE</scope>
    <source>
        <strain evidence="2">NRRL 31653</strain>
    </source>
</reference>
<dbReference type="AlphaFoldDB" id="A0A9P5BKK0"/>
<keyword evidence="3" id="KW-1185">Reference proteome</keyword>
<dbReference type="Proteomes" id="UP000737391">
    <property type="component" value="Unassembled WGS sequence"/>
</dbReference>
<organism evidence="2 3">
    <name type="scientific">Fusarium agapanthi</name>
    <dbReference type="NCBI Taxonomy" id="1803897"/>
    <lineage>
        <taxon>Eukaryota</taxon>
        <taxon>Fungi</taxon>
        <taxon>Dikarya</taxon>
        <taxon>Ascomycota</taxon>
        <taxon>Pezizomycotina</taxon>
        <taxon>Sordariomycetes</taxon>
        <taxon>Hypocreomycetidae</taxon>
        <taxon>Hypocreales</taxon>
        <taxon>Nectriaceae</taxon>
        <taxon>Fusarium</taxon>
        <taxon>Fusarium fujikuroi species complex</taxon>
    </lineage>
</organism>